<feature type="domain" description="ABC transporter" evidence="4">
    <location>
        <begin position="366"/>
        <end position="658"/>
    </location>
</feature>
<evidence type="ECO:0000256" key="3">
    <source>
        <dbReference type="SAM" id="MobiDB-lite"/>
    </source>
</evidence>
<keyword evidence="1" id="KW-0547">Nucleotide-binding</keyword>
<dbReference type="InterPro" id="IPR003593">
    <property type="entry name" value="AAA+_ATPase"/>
</dbReference>
<accession>A0A074YFS6</accession>
<protein>
    <recommendedName>
        <fullName evidence="4">ABC transporter domain-containing protein</fullName>
    </recommendedName>
</protein>
<dbReference type="OrthoDB" id="10255969at2759"/>
<evidence type="ECO:0000259" key="4">
    <source>
        <dbReference type="PROSITE" id="PS50893"/>
    </source>
</evidence>
<dbReference type="Gene3D" id="3.40.50.300">
    <property type="entry name" value="P-loop containing nucleotide triphosphate hydrolases"/>
    <property type="match status" value="2"/>
</dbReference>
<dbReference type="Pfam" id="PF00005">
    <property type="entry name" value="ABC_tran"/>
    <property type="match status" value="1"/>
</dbReference>
<proteinExistence type="predicted"/>
<sequence>MFRAQLRRQAFGRLPNVYSPSRLSQYAGVTTSALIIRIKDATIYKDVLDQDKASPLFNNVNFTLSGKNEHWAIIARNSSLRTDFLQMLHGRYLCTPPDARTYPQFTARQIPLQQAIGYIGFDAERDGLGGTAVKGAYMSQRYEAHREVTDWSLLNYLEGNTDLNALEKPADSLDTQLLAKIVKSLDLEPLLQLPVSNLSNGQTRRARIAKALLAKPELLLLNAPFMGMDPVSQLKISSFLQEMANVSLPKIILAIRPEEDIPPWITHILHINPKTAEIIQGTTAHIYRSIPRLAYLSGPFVGVDLPTLMTMKCNLNSLLPRSLARRQHDTEVSRDYLPALHDPLPPGPPLVEMHGVKVSYNVTDNVDKKTVLGDWSESVEGTKREGLWWNVHRGERWGVFGPNGSGKTTLLSLITSDHPQTYGLPIKLFGRSRIPSPGELGISIFELQSRIGHSSPEVHTYFPKQLSIRRVLESAWADTPLSKPRLTHQNDVRIGAFLRWFAPELSPTKTSELQKIAETPLRGNWRRSGEMRRKLEHLNIVSNDIDWADSTTFRDLSFSSQRVLLFLRALVNSPDLVILDEAFSGMDKEVRDKCLLFLSQGEKMIFKPHGKTLNGNTRYSKSLQADNDMVNFGGLEDRQALLTISHDKEDIPGCIRQWICLPEPGEGKSARTGTLPGPLELHPESWRKIWKLPPRPEMPTIGRPGRGQYPRRKNYKQAGNE</sequence>
<keyword evidence="6" id="KW-1185">Reference proteome</keyword>
<dbReference type="GO" id="GO:0005524">
    <property type="term" value="F:ATP binding"/>
    <property type="evidence" value="ECO:0007669"/>
    <property type="project" value="UniProtKB-KW"/>
</dbReference>
<dbReference type="GeneID" id="25366807"/>
<dbReference type="InParanoid" id="A0A074YFS6"/>
<evidence type="ECO:0000256" key="1">
    <source>
        <dbReference type="ARBA" id="ARBA00022741"/>
    </source>
</evidence>
<gene>
    <name evidence="5" type="ORF">AUEXF2481DRAFT_4120</name>
</gene>
<evidence type="ECO:0000256" key="2">
    <source>
        <dbReference type="ARBA" id="ARBA00022840"/>
    </source>
</evidence>
<reference evidence="5 6" key="1">
    <citation type="journal article" date="2014" name="BMC Genomics">
        <title>Genome sequencing of four Aureobasidium pullulans varieties: biotechnological potential, stress tolerance, and description of new species.</title>
        <authorList>
            <person name="Gostin Ar C."/>
            <person name="Ohm R.A."/>
            <person name="Kogej T."/>
            <person name="Sonjak S."/>
            <person name="Turk M."/>
            <person name="Zajc J."/>
            <person name="Zalar P."/>
            <person name="Grube M."/>
            <person name="Sun H."/>
            <person name="Han J."/>
            <person name="Sharma A."/>
            <person name="Chiniquy J."/>
            <person name="Ngan C.Y."/>
            <person name="Lipzen A."/>
            <person name="Barry K."/>
            <person name="Grigoriev I.V."/>
            <person name="Gunde-Cimerman N."/>
        </authorList>
    </citation>
    <scope>NUCLEOTIDE SEQUENCE [LARGE SCALE GENOMIC DNA]</scope>
    <source>
        <strain evidence="5 6">EXF-2481</strain>
    </source>
</reference>
<evidence type="ECO:0000313" key="6">
    <source>
        <dbReference type="Proteomes" id="UP000030641"/>
    </source>
</evidence>
<dbReference type="InterPro" id="IPR027417">
    <property type="entry name" value="P-loop_NTPase"/>
</dbReference>
<keyword evidence="2" id="KW-0067">ATP-binding</keyword>
<dbReference type="InterPro" id="IPR050334">
    <property type="entry name" value="Molybdenum_import_ModC"/>
</dbReference>
<dbReference type="PANTHER" id="PTHR43514:SF4">
    <property type="entry name" value="ABC TRANSPORTER I FAMILY MEMBER 10"/>
    <property type="match status" value="1"/>
</dbReference>
<dbReference type="STRING" id="1043005.A0A074YFS6"/>
<dbReference type="PANTHER" id="PTHR43514">
    <property type="entry name" value="ABC TRANSPORTER I FAMILY MEMBER 10"/>
    <property type="match status" value="1"/>
</dbReference>
<dbReference type="PROSITE" id="PS50893">
    <property type="entry name" value="ABC_TRANSPORTER_2"/>
    <property type="match status" value="1"/>
</dbReference>
<dbReference type="SMART" id="SM00382">
    <property type="entry name" value="AAA"/>
    <property type="match status" value="2"/>
</dbReference>
<dbReference type="OMA" id="VRYYMRL"/>
<name>A0A074YFS6_AURSE</name>
<dbReference type="AlphaFoldDB" id="A0A074YFS6"/>
<evidence type="ECO:0000313" key="5">
    <source>
        <dbReference type="EMBL" id="KEQ96648.1"/>
    </source>
</evidence>
<dbReference type="EMBL" id="KL584756">
    <property type="protein sequence ID" value="KEQ96648.1"/>
    <property type="molecule type" value="Genomic_DNA"/>
</dbReference>
<dbReference type="RefSeq" id="XP_013344850.1">
    <property type="nucleotide sequence ID" value="XM_013489396.1"/>
</dbReference>
<dbReference type="GO" id="GO:0005739">
    <property type="term" value="C:mitochondrion"/>
    <property type="evidence" value="ECO:0007669"/>
    <property type="project" value="TreeGrafter"/>
</dbReference>
<dbReference type="SUPFAM" id="SSF52540">
    <property type="entry name" value="P-loop containing nucleoside triphosphate hydrolases"/>
    <property type="match status" value="2"/>
</dbReference>
<dbReference type="FunCoup" id="A0A074YFS6">
    <property type="interactions" value="43"/>
</dbReference>
<dbReference type="HOGENOM" id="CLU_000604_45_1_1"/>
<dbReference type="InterPro" id="IPR003439">
    <property type="entry name" value="ABC_transporter-like_ATP-bd"/>
</dbReference>
<feature type="region of interest" description="Disordered" evidence="3">
    <location>
        <begin position="690"/>
        <end position="721"/>
    </location>
</feature>
<dbReference type="Proteomes" id="UP000030641">
    <property type="component" value="Unassembled WGS sequence"/>
</dbReference>
<organism evidence="5 6">
    <name type="scientific">Aureobasidium subglaciale (strain EXF-2481)</name>
    <name type="common">Aureobasidium pullulans var. subglaciale</name>
    <dbReference type="NCBI Taxonomy" id="1043005"/>
    <lineage>
        <taxon>Eukaryota</taxon>
        <taxon>Fungi</taxon>
        <taxon>Dikarya</taxon>
        <taxon>Ascomycota</taxon>
        <taxon>Pezizomycotina</taxon>
        <taxon>Dothideomycetes</taxon>
        <taxon>Dothideomycetidae</taxon>
        <taxon>Dothideales</taxon>
        <taxon>Saccotheciaceae</taxon>
        <taxon>Aureobasidium</taxon>
    </lineage>
</organism>
<dbReference type="GO" id="GO:0016887">
    <property type="term" value="F:ATP hydrolysis activity"/>
    <property type="evidence" value="ECO:0007669"/>
    <property type="project" value="InterPro"/>
</dbReference>